<keyword evidence="5" id="KW-0809">Transit peptide</keyword>
<proteinExistence type="inferred from homology"/>
<feature type="domain" description="Acyl-CoA oxidase/dehydrogenase middle" evidence="9">
    <location>
        <begin position="175"/>
        <end position="273"/>
    </location>
</feature>
<dbReference type="Pfam" id="PF02770">
    <property type="entry name" value="Acyl-CoA_dh_M"/>
    <property type="match status" value="1"/>
</dbReference>
<dbReference type="Pfam" id="PF00441">
    <property type="entry name" value="Acyl-CoA_dh_1"/>
    <property type="match status" value="1"/>
</dbReference>
<dbReference type="InterPro" id="IPR049448">
    <property type="entry name" value="ACAD9/ACADV-like_C"/>
</dbReference>
<evidence type="ECO:0000259" key="11">
    <source>
        <dbReference type="Pfam" id="PF21343"/>
    </source>
</evidence>
<comment type="similarity">
    <text evidence="2 7">Belongs to the acyl-CoA dehydrogenase family.</text>
</comment>
<dbReference type="Pfam" id="PF21343">
    <property type="entry name" value="ACAD9-ACADV_C"/>
    <property type="match status" value="1"/>
</dbReference>
<gene>
    <name evidence="12" type="ORF">Rcae01_04182</name>
</gene>
<sequence length="588" mass="65160">MAIDHNVQNTQRLAQREQQMRKAEELLGSLPQALGIAKGLFHGRFIHNWVFAYPALTMQQRADVTEAELKLIQFCDANLDPQQIDRAADIPRHVIDGLAELGLLGMTAPASFGGRGFSQKQYCRLLEVIGSRCSSTSIFVNAHHSIGMRGLLLFGSDQQKRKWLPDLVNGKKLAAFALTEPEAGSDASNVQTTATPTPDGSHFVLNGQKRYITNGAIADVLTVMARTPVEGSDETAITAFLVTPDMPGFHVTEPRMEKLGIRGTATAKLAFENLHVPRDNILGPLGKGLKVALTVLDFGRTTFGACCTGAAKTCLRLANDHARQRHQFGRSLAEFELVQKKLARMAAWTYAMEATTTVTAGLIDRGLEDYMLETAMLKVWSTERLWTIVNDAFQIYGGAAYFTDQPLERMLRDHRINQIGEGANEVLMSFIALTGMRGPGMKMKEVNDAIKHPIGGFATVGHFGIDAVRLRLRAPAVPVRSPALRPAARRLGKQIKRLGTTVQWTLVHHREEILDRQLLLERIAWIAMELYATASSLSRLDSELVNGDRSHTATANYFIADSLRRVDRCFRNLRDNDDERLLAAARER</sequence>
<dbReference type="InterPro" id="IPR046373">
    <property type="entry name" value="Acyl-CoA_Oxase/DH_mid-dom_sf"/>
</dbReference>
<dbReference type="Gene3D" id="1.20.140.10">
    <property type="entry name" value="Butyryl-CoA Dehydrogenase, subunit A, domain 3"/>
    <property type="match status" value="2"/>
</dbReference>
<keyword evidence="3 7" id="KW-0285">Flavoprotein</keyword>
<protein>
    <submittedName>
        <fullName evidence="12">Acyl-CoA dehydrogenase FadE10</fullName>
    </submittedName>
</protein>
<feature type="domain" description="ACAD9/ACADV-like C-terminal" evidence="11">
    <location>
        <begin position="482"/>
        <end position="579"/>
    </location>
</feature>
<dbReference type="PANTHER" id="PTHR43884:SF9">
    <property type="entry name" value="COMPLEX I ASSEMBLY FACTOR ACAD9, MITOCHONDRIAL"/>
    <property type="match status" value="1"/>
</dbReference>
<dbReference type="InterPro" id="IPR037069">
    <property type="entry name" value="AcylCoA_DH/ox_N_sf"/>
</dbReference>
<evidence type="ECO:0000256" key="2">
    <source>
        <dbReference type="ARBA" id="ARBA00009347"/>
    </source>
</evidence>
<feature type="domain" description="Acyl-CoA dehydrogenase/oxidase C-terminal" evidence="8">
    <location>
        <begin position="286"/>
        <end position="432"/>
    </location>
</feature>
<evidence type="ECO:0000313" key="13">
    <source>
        <dbReference type="Proteomes" id="UP001416858"/>
    </source>
</evidence>
<evidence type="ECO:0000256" key="7">
    <source>
        <dbReference type="RuleBase" id="RU362125"/>
    </source>
</evidence>
<evidence type="ECO:0000259" key="9">
    <source>
        <dbReference type="Pfam" id="PF02770"/>
    </source>
</evidence>
<evidence type="ECO:0000259" key="10">
    <source>
        <dbReference type="Pfam" id="PF02771"/>
    </source>
</evidence>
<evidence type="ECO:0000256" key="1">
    <source>
        <dbReference type="ARBA" id="ARBA00001974"/>
    </source>
</evidence>
<dbReference type="Pfam" id="PF02771">
    <property type="entry name" value="Acyl-CoA_dh_N"/>
    <property type="match status" value="1"/>
</dbReference>
<evidence type="ECO:0000256" key="6">
    <source>
        <dbReference type="ARBA" id="ARBA00023002"/>
    </source>
</evidence>
<dbReference type="InterPro" id="IPR036250">
    <property type="entry name" value="AcylCo_DH-like_C"/>
</dbReference>
<dbReference type="InterPro" id="IPR006091">
    <property type="entry name" value="Acyl-CoA_Oxase/DH_mid-dom"/>
</dbReference>
<comment type="cofactor">
    <cofactor evidence="1 7">
        <name>FAD</name>
        <dbReference type="ChEBI" id="CHEBI:57692"/>
    </cofactor>
</comment>
<name>A0ABP9VWT1_9BACT</name>
<keyword evidence="13" id="KW-1185">Reference proteome</keyword>
<keyword evidence="4 7" id="KW-0274">FAD</keyword>
<dbReference type="RefSeq" id="WP_345685481.1">
    <property type="nucleotide sequence ID" value="NZ_BAABRO010000010.1"/>
</dbReference>
<evidence type="ECO:0000256" key="3">
    <source>
        <dbReference type="ARBA" id="ARBA00022630"/>
    </source>
</evidence>
<evidence type="ECO:0000313" key="12">
    <source>
        <dbReference type="EMBL" id="GAA5508715.1"/>
    </source>
</evidence>
<evidence type="ECO:0000259" key="8">
    <source>
        <dbReference type="Pfam" id="PF00441"/>
    </source>
</evidence>
<dbReference type="SUPFAM" id="SSF56645">
    <property type="entry name" value="Acyl-CoA dehydrogenase NM domain-like"/>
    <property type="match status" value="1"/>
</dbReference>
<evidence type="ECO:0000256" key="5">
    <source>
        <dbReference type="ARBA" id="ARBA00022946"/>
    </source>
</evidence>
<dbReference type="InterPro" id="IPR009075">
    <property type="entry name" value="AcylCo_DH/oxidase_C"/>
</dbReference>
<evidence type="ECO:0000256" key="4">
    <source>
        <dbReference type="ARBA" id="ARBA00022827"/>
    </source>
</evidence>
<dbReference type="Gene3D" id="2.40.110.10">
    <property type="entry name" value="Butyryl-CoA Dehydrogenase, subunit A, domain 2"/>
    <property type="match status" value="1"/>
</dbReference>
<dbReference type="Proteomes" id="UP001416858">
    <property type="component" value="Unassembled WGS sequence"/>
</dbReference>
<comment type="caution">
    <text evidence="12">The sequence shown here is derived from an EMBL/GenBank/DDBJ whole genome shotgun (WGS) entry which is preliminary data.</text>
</comment>
<organism evidence="12 13">
    <name type="scientific">Novipirellula caenicola</name>
    <dbReference type="NCBI Taxonomy" id="1536901"/>
    <lineage>
        <taxon>Bacteria</taxon>
        <taxon>Pseudomonadati</taxon>
        <taxon>Planctomycetota</taxon>
        <taxon>Planctomycetia</taxon>
        <taxon>Pirellulales</taxon>
        <taxon>Pirellulaceae</taxon>
        <taxon>Novipirellula</taxon>
    </lineage>
</organism>
<dbReference type="PANTHER" id="PTHR43884">
    <property type="entry name" value="ACYL-COA DEHYDROGENASE"/>
    <property type="match status" value="1"/>
</dbReference>
<dbReference type="InterPro" id="IPR013786">
    <property type="entry name" value="AcylCoA_DH/ox_N"/>
</dbReference>
<dbReference type="EMBL" id="BAABRO010000010">
    <property type="protein sequence ID" value="GAA5508715.1"/>
    <property type="molecule type" value="Genomic_DNA"/>
</dbReference>
<dbReference type="Gene3D" id="1.10.540.10">
    <property type="entry name" value="Acyl-CoA dehydrogenase/oxidase, N-terminal domain"/>
    <property type="match status" value="1"/>
</dbReference>
<accession>A0ABP9VWT1</accession>
<dbReference type="InterPro" id="IPR009100">
    <property type="entry name" value="AcylCoA_DH/oxidase_NM_dom_sf"/>
</dbReference>
<reference evidence="12 13" key="1">
    <citation type="submission" date="2024-02" db="EMBL/GenBank/DDBJ databases">
        <title>Rhodopirellula caenicola NBRC 110016.</title>
        <authorList>
            <person name="Ichikawa N."/>
            <person name="Katano-Makiyama Y."/>
            <person name="Hidaka K."/>
        </authorList>
    </citation>
    <scope>NUCLEOTIDE SEQUENCE [LARGE SCALE GENOMIC DNA]</scope>
    <source>
        <strain evidence="12 13">NBRC 110016</strain>
    </source>
</reference>
<feature type="domain" description="Acyl-CoA dehydrogenase/oxidase N-terminal" evidence="10">
    <location>
        <begin position="73"/>
        <end position="171"/>
    </location>
</feature>
<dbReference type="SUPFAM" id="SSF47203">
    <property type="entry name" value="Acyl-CoA dehydrogenase C-terminal domain-like"/>
    <property type="match status" value="1"/>
</dbReference>
<keyword evidence="6 7" id="KW-0560">Oxidoreductase</keyword>